<dbReference type="Pfam" id="PF22528">
    <property type="entry name" value="PRMT_C"/>
    <property type="match status" value="1"/>
</dbReference>
<reference evidence="5" key="1">
    <citation type="journal article" date="2020" name="J Insects Food Feed">
        <title>The yellow mealworm (Tenebrio molitor) genome: a resource for the emerging insects as food and feed industry.</title>
        <authorList>
            <person name="Eriksson T."/>
            <person name="Andere A."/>
            <person name="Kelstrup H."/>
            <person name="Emery V."/>
            <person name="Picard C."/>
        </authorList>
    </citation>
    <scope>NUCLEOTIDE SEQUENCE</scope>
    <source>
        <strain evidence="5">Stoneville</strain>
        <tissue evidence="5">Whole head</tissue>
    </source>
</reference>
<dbReference type="InterPro" id="IPR029063">
    <property type="entry name" value="SAM-dependent_MTases_sf"/>
</dbReference>
<comment type="caution">
    <text evidence="5">The sequence shown here is derived from an EMBL/GenBank/DDBJ whole genome shotgun (WGS) entry which is preliminary data.</text>
</comment>
<accession>A0A8J6HZ47</accession>
<keyword evidence="1" id="KW-0489">Methyltransferase</keyword>
<evidence type="ECO:0000259" key="4">
    <source>
        <dbReference type="Pfam" id="PF22528"/>
    </source>
</evidence>
<reference evidence="5" key="2">
    <citation type="submission" date="2021-08" db="EMBL/GenBank/DDBJ databases">
        <authorList>
            <person name="Eriksson T."/>
        </authorList>
    </citation>
    <scope>NUCLEOTIDE SEQUENCE</scope>
    <source>
        <strain evidence="5">Stoneville</strain>
        <tissue evidence="5">Whole head</tissue>
    </source>
</reference>
<evidence type="ECO:0000313" key="6">
    <source>
        <dbReference type="Proteomes" id="UP000719412"/>
    </source>
</evidence>
<dbReference type="AlphaFoldDB" id="A0A8J6HZ47"/>
<keyword evidence="6" id="KW-1185">Reference proteome</keyword>
<evidence type="ECO:0000256" key="3">
    <source>
        <dbReference type="ARBA" id="ARBA00022691"/>
    </source>
</evidence>
<feature type="domain" description="Protein arginine N-methyltransferase" evidence="4">
    <location>
        <begin position="1"/>
        <end position="104"/>
    </location>
</feature>
<dbReference type="SUPFAM" id="SSF53335">
    <property type="entry name" value="S-adenosyl-L-methionine-dependent methyltransferases"/>
    <property type="match status" value="1"/>
</dbReference>
<keyword evidence="2" id="KW-0808">Transferase</keyword>
<dbReference type="EMBL" id="JABDTM020004260">
    <property type="protein sequence ID" value="KAH0822108.1"/>
    <property type="molecule type" value="Genomic_DNA"/>
</dbReference>
<dbReference type="InterPro" id="IPR055135">
    <property type="entry name" value="PRMT_dom"/>
</dbReference>
<dbReference type="PANTHER" id="PTHR11006:SF53">
    <property type="entry name" value="PROTEIN ARGININE N-METHYLTRANSFERASE 3"/>
    <property type="match status" value="1"/>
</dbReference>
<gene>
    <name evidence="5" type="ORF">GEV33_000683</name>
</gene>
<dbReference type="PANTHER" id="PTHR11006">
    <property type="entry name" value="PROTEIN ARGININE N-METHYLTRANSFERASE"/>
    <property type="match status" value="1"/>
</dbReference>
<dbReference type="Proteomes" id="UP000719412">
    <property type="component" value="Unassembled WGS sequence"/>
</dbReference>
<protein>
    <recommendedName>
        <fullName evidence="4">Protein arginine N-methyltransferase domain-containing protein</fullName>
    </recommendedName>
</protein>
<proteinExistence type="predicted"/>
<dbReference type="InterPro" id="IPR025799">
    <property type="entry name" value="Arg_MeTrfase"/>
</dbReference>
<dbReference type="GO" id="GO:0016274">
    <property type="term" value="F:protein-arginine N-methyltransferase activity"/>
    <property type="evidence" value="ECO:0007669"/>
    <property type="project" value="InterPro"/>
</dbReference>
<organism evidence="5 6">
    <name type="scientific">Tenebrio molitor</name>
    <name type="common">Yellow mealworm beetle</name>
    <dbReference type="NCBI Taxonomy" id="7067"/>
    <lineage>
        <taxon>Eukaryota</taxon>
        <taxon>Metazoa</taxon>
        <taxon>Ecdysozoa</taxon>
        <taxon>Arthropoda</taxon>
        <taxon>Hexapoda</taxon>
        <taxon>Insecta</taxon>
        <taxon>Pterygota</taxon>
        <taxon>Neoptera</taxon>
        <taxon>Endopterygota</taxon>
        <taxon>Coleoptera</taxon>
        <taxon>Polyphaga</taxon>
        <taxon>Cucujiformia</taxon>
        <taxon>Tenebrionidae</taxon>
        <taxon>Tenebrio</taxon>
    </lineage>
</organism>
<name>A0A8J6HZ47_TENMO</name>
<keyword evidence="3" id="KW-0949">S-adenosyl-L-methionine</keyword>
<dbReference type="GO" id="GO:0005634">
    <property type="term" value="C:nucleus"/>
    <property type="evidence" value="ECO:0007669"/>
    <property type="project" value="TreeGrafter"/>
</dbReference>
<dbReference type="GO" id="GO:0032259">
    <property type="term" value="P:methylation"/>
    <property type="evidence" value="ECO:0007669"/>
    <property type="project" value="UniProtKB-KW"/>
</dbReference>
<evidence type="ECO:0000313" key="5">
    <source>
        <dbReference type="EMBL" id="KAH0822108.1"/>
    </source>
</evidence>
<sequence>MKSEVLTEAFIETVPQNNILTDPVVLSEIDLRTCTVTTCDFSSKFILRAIKDGKLTSLAGYFDTFFDLPTSVQFSTGPHAPKTHWQQTVFYLKDPIEMKTGNIFSRSKRKQISGVDQKHAIK</sequence>
<dbReference type="Gene3D" id="2.70.160.11">
    <property type="entry name" value="Hnrnp arginine n-methyltransferase1"/>
    <property type="match status" value="1"/>
</dbReference>
<evidence type="ECO:0000256" key="2">
    <source>
        <dbReference type="ARBA" id="ARBA00022679"/>
    </source>
</evidence>
<dbReference type="GO" id="GO:0042054">
    <property type="term" value="F:histone methyltransferase activity"/>
    <property type="evidence" value="ECO:0007669"/>
    <property type="project" value="TreeGrafter"/>
</dbReference>
<evidence type="ECO:0000256" key="1">
    <source>
        <dbReference type="ARBA" id="ARBA00022603"/>
    </source>
</evidence>